<keyword evidence="1" id="KW-0812">Transmembrane</keyword>
<protein>
    <recommendedName>
        <fullName evidence="4">DUF3619 family protein</fullName>
    </recommendedName>
</protein>
<name>A0A916WI19_9BURK</name>
<evidence type="ECO:0008006" key="4">
    <source>
        <dbReference type="Google" id="ProtNLM"/>
    </source>
</evidence>
<accession>A0A916WI19</accession>
<feature type="transmembrane region" description="Helical" evidence="1">
    <location>
        <begin position="80"/>
        <end position="100"/>
    </location>
</feature>
<evidence type="ECO:0000256" key="1">
    <source>
        <dbReference type="SAM" id="Phobius"/>
    </source>
</evidence>
<reference evidence="2" key="2">
    <citation type="submission" date="2020-09" db="EMBL/GenBank/DDBJ databases">
        <authorList>
            <person name="Sun Q."/>
            <person name="Zhou Y."/>
        </authorList>
    </citation>
    <scope>NUCLEOTIDE SEQUENCE</scope>
    <source>
        <strain evidence="2">CGMCC 1.15322</strain>
    </source>
</reference>
<comment type="caution">
    <text evidence="2">The sequence shown here is derived from an EMBL/GenBank/DDBJ whole genome shotgun (WGS) entry which is preliminary data.</text>
</comment>
<proteinExistence type="predicted"/>
<gene>
    <name evidence="2" type="ORF">GCM10011496_21070</name>
</gene>
<keyword evidence="1" id="KW-1133">Transmembrane helix</keyword>
<dbReference type="EMBL" id="BMIG01000006">
    <property type="protein sequence ID" value="GGA99813.1"/>
    <property type="molecule type" value="Genomic_DNA"/>
</dbReference>
<dbReference type="InterPro" id="IPR022064">
    <property type="entry name" value="DUF3619"/>
</dbReference>
<dbReference type="Pfam" id="PF12279">
    <property type="entry name" value="DUF3619"/>
    <property type="match status" value="1"/>
</dbReference>
<dbReference type="Proteomes" id="UP000620596">
    <property type="component" value="Unassembled WGS sequence"/>
</dbReference>
<reference evidence="2" key="1">
    <citation type="journal article" date="2014" name="Int. J. Syst. Evol. Microbiol.">
        <title>Complete genome sequence of Corynebacterium casei LMG S-19264T (=DSM 44701T), isolated from a smear-ripened cheese.</title>
        <authorList>
            <consortium name="US DOE Joint Genome Institute (JGI-PGF)"/>
            <person name="Walter F."/>
            <person name="Albersmeier A."/>
            <person name="Kalinowski J."/>
            <person name="Ruckert C."/>
        </authorList>
    </citation>
    <scope>NUCLEOTIDE SEQUENCE</scope>
    <source>
        <strain evidence="2">CGMCC 1.15322</strain>
    </source>
</reference>
<evidence type="ECO:0000313" key="2">
    <source>
        <dbReference type="EMBL" id="GGA99813.1"/>
    </source>
</evidence>
<evidence type="ECO:0000313" key="3">
    <source>
        <dbReference type="Proteomes" id="UP000620596"/>
    </source>
</evidence>
<keyword evidence="1" id="KW-0472">Membrane</keyword>
<keyword evidence="3" id="KW-1185">Reference proteome</keyword>
<dbReference type="RefSeq" id="WP_188708458.1">
    <property type="nucleotide sequence ID" value="NZ_BMIG01000006.1"/>
</dbReference>
<dbReference type="AlphaFoldDB" id="A0A916WI19"/>
<organism evidence="2 3">
    <name type="scientific">Polaromonas eurypsychrophila</name>
    <dbReference type="NCBI Taxonomy" id="1614635"/>
    <lineage>
        <taxon>Bacteria</taxon>
        <taxon>Pseudomonadati</taxon>
        <taxon>Pseudomonadota</taxon>
        <taxon>Betaproteobacteria</taxon>
        <taxon>Burkholderiales</taxon>
        <taxon>Comamonadaceae</taxon>
        <taxon>Polaromonas</taxon>
    </lineage>
</organism>
<sequence length="142" mass="15206">MNRSPQNHTDILQDRYGLKTASYLSAGTADLPYDISERLRAARAQAVAARKIAKVQTAPVSATASMGSTLTWGSDEGFSLWSRIGSILPLIALVVGLLAISSLQTDKLVQELAEVDSALLTDELPPDAFSDPGFVQFLKTTL</sequence>